<dbReference type="GO" id="GO:0003886">
    <property type="term" value="F:DNA (cytosine-5-)-methyltransferase activity"/>
    <property type="evidence" value="ECO:0007669"/>
    <property type="project" value="UniProtKB-EC"/>
</dbReference>
<dbReference type="GO" id="GO:0044027">
    <property type="term" value="P:negative regulation of gene expression via chromosomal CpG island methylation"/>
    <property type="evidence" value="ECO:0007669"/>
    <property type="project" value="TreeGrafter"/>
</dbReference>
<dbReference type="PROSITE" id="PS51679">
    <property type="entry name" value="SAM_MT_C5"/>
    <property type="match status" value="1"/>
</dbReference>
<evidence type="ECO:0000313" key="7">
    <source>
        <dbReference type="EMBL" id="EID54299.1"/>
    </source>
</evidence>
<evidence type="ECO:0000256" key="4">
    <source>
        <dbReference type="ARBA" id="ARBA00022691"/>
    </source>
</evidence>
<dbReference type="EMBL" id="JH636049">
    <property type="protein sequence ID" value="EID54299.1"/>
    <property type="molecule type" value="Genomic_DNA"/>
</dbReference>
<evidence type="ECO:0000256" key="3">
    <source>
        <dbReference type="ARBA" id="ARBA00022679"/>
    </source>
</evidence>
<dbReference type="SUPFAM" id="SSF53335">
    <property type="entry name" value="S-adenosyl-L-methionine-dependent methyltransferases"/>
    <property type="match status" value="1"/>
</dbReference>
<dbReference type="InterPro" id="IPR001525">
    <property type="entry name" value="C5_MeTfrase"/>
</dbReference>
<keyword evidence="5" id="KW-0680">Restriction system</keyword>
<dbReference type="PRINTS" id="PR00105">
    <property type="entry name" value="C5METTRFRASE"/>
</dbReference>
<comment type="similarity">
    <text evidence="6">Belongs to the class I-like SAM-binding methyltransferase superfamily. C5-methyltransferase family.</text>
</comment>
<reference evidence="7 8" key="1">
    <citation type="submission" date="2012-01" db="EMBL/GenBank/DDBJ databases">
        <title>Improved High-Quality Draft sequence of Saccharomonospora xinjiangensis XJ-54.</title>
        <authorList>
            <consortium name="US DOE Joint Genome Institute"/>
            <person name="Lucas S."/>
            <person name="Han J."/>
            <person name="Lapidus A."/>
            <person name="Cheng J.-F."/>
            <person name="Goodwin L."/>
            <person name="Pitluck S."/>
            <person name="Peters L."/>
            <person name="Mikhailova N."/>
            <person name="Teshima H."/>
            <person name="Detter J.C."/>
            <person name="Han C."/>
            <person name="Tapia R."/>
            <person name="Land M."/>
            <person name="Hauser L."/>
            <person name="Kyrpides N."/>
            <person name="Ivanova N."/>
            <person name="Pagani I."/>
            <person name="Brambilla E.-M."/>
            <person name="Klenk H.-P."/>
            <person name="Woyke T."/>
        </authorList>
    </citation>
    <scope>NUCLEOTIDE SEQUENCE [LARGE SCALE GENOMIC DNA]</scope>
    <source>
        <strain evidence="7 8">XJ-54</strain>
    </source>
</reference>
<dbReference type="GO" id="GO:0032259">
    <property type="term" value="P:methylation"/>
    <property type="evidence" value="ECO:0007669"/>
    <property type="project" value="UniProtKB-KW"/>
</dbReference>
<dbReference type="GO" id="GO:0003677">
    <property type="term" value="F:DNA binding"/>
    <property type="evidence" value="ECO:0007669"/>
    <property type="project" value="TreeGrafter"/>
</dbReference>
<dbReference type="PROSITE" id="PS00095">
    <property type="entry name" value="C5_MTASE_2"/>
    <property type="match status" value="1"/>
</dbReference>
<gene>
    <name evidence="7" type="ORF">SacxiDRAFT_2065</name>
</gene>
<dbReference type="PANTHER" id="PTHR10629">
    <property type="entry name" value="CYTOSINE-SPECIFIC METHYLTRANSFERASE"/>
    <property type="match status" value="1"/>
</dbReference>
<feature type="active site" evidence="6">
    <location>
        <position position="105"/>
    </location>
</feature>
<evidence type="ECO:0000313" key="8">
    <source>
        <dbReference type="Proteomes" id="UP000004691"/>
    </source>
</evidence>
<evidence type="ECO:0000256" key="6">
    <source>
        <dbReference type="PROSITE-ProRule" id="PRU01016"/>
    </source>
</evidence>
<dbReference type="InterPro" id="IPR018117">
    <property type="entry name" value="C5_DNA_meth_AS"/>
</dbReference>
<evidence type="ECO:0000256" key="1">
    <source>
        <dbReference type="ARBA" id="ARBA00011975"/>
    </source>
</evidence>
<sequence>MTTQPALFPEDGPPREVGTSIELFTGGGGLALAMHNAGFRHLLAVELEKRACATLRANRAEDWDESAVQGLGLHSPWPLIEGDIREADLSCYLGQVDVIAGGVPCQPWSLGGVHKGYDDERNLWPELFRTVRETRPRAVIAENVKGLLRPSFKPYYEYILNELRAPFEQRVDGEDWRDHDKRLRKALAKDAGDDTERYDVKYLMVNAADYGVPQVRWRVFVVAFRRDLGLEDWDFPQPTHSEAALLRAQADGSYWDEHKVPKRYRHTPVAPKGNDDGERTHRWLTLRDAIKGLGEPLGDKVEHPDHLHHYGWPGARQYPGHTPNLLDRPAKTVKAGVHGVPGGETVLRRDDGSIRYMTVREVARVMTFPDDWFLAGPRGEQMRQLGNAVPVRLGEAIARSVADVLSPHLTTIRRRS</sequence>
<keyword evidence="8" id="KW-1185">Reference proteome</keyword>
<keyword evidence="2 6" id="KW-0489">Methyltransferase</keyword>
<protein>
    <recommendedName>
        <fullName evidence="1">DNA (cytosine-5-)-methyltransferase</fullName>
        <ecNumber evidence="1">2.1.1.37</ecNumber>
    </recommendedName>
</protein>
<accession>I0V2E6</accession>
<dbReference type="AlphaFoldDB" id="I0V2E6"/>
<dbReference type="HOGENOM" id="CLU_006958_2_0_11"/>
<dbReference type="InterPro" id="IPR029063">
    <property type="entry name" value="SAM-dependent_MTases_sf"/>
</dbReference>
<evidence type="ECO:0000256" key="2">
    <source>
        <dbReference type="ARBA" id="ARBA00022603"/>
    </source>
</evidence>
<dbReference type="InterPro" id="IPR050390">
    <property type="entry name" value="C5-Methyltransferase"/>
</dbReference>
<dbReference type="eggNOG" id="COG0270">
    <property type="taxonomic scope" value="Bacteria"/>
</dbReference>
<dbReference type="Proteomes" id="UP000004691">
    <property type="component" value="Unassembled WGS sequence"/>
</dbReference>
<dbReference type="RefSeq" id="WP_006238449.1">
    <property type="nucleotide sequence ID" value="NZ_JH636049.1"/>
</dbReference>
<dbReference type="Pfam" id="PF00145">
    <property type="entry name" value="DNA_methylase"/>
    <property type="match status" value="2"/>
</dbReference>
<dbReference type="STRING" id="882086.SacxiDRAFT_2065"/>
<dbReference type="GO" id="GO:0009307">
    <property type="term" value="P:DNA restriction-modification system"/>
    <property type="evidence" value="ECO:0007669"/>
    <property type="project" value="UniProtKB-KW"/>
</dbReference>
<evidence type="ECO:0000256" key="5">
    <source>
        <dbReference type="ARBA" id="ARBA00022747"/>
    </source>
</evidence>
<dbReference type="PANTHER" id="PTHR10629:SF52">
    <property type="entry name" value="DNA (CYTOSINE-5)-METHYLTRANSFERASE 1"/>
    <property type="match status" value="1"/>
</dbReference>
<name>I0V2E6_9PSEU</name>
<dbReference type="PROSITE" id="PS00094">
    <property type="entry name" value="C5_MTASE_1"/>
    <property type="match status" value="1"/>
</dbReference>
<keyword evidence="4 6" id="KW-0949">S-adenosyl-L-methionine</keyword>
<dbReference type="Gene3D" id="3.40.50.150">
    <property type="entry name" value="Vaccinia Virus protein VP39"/>
    <property type="match status" value="1"/>
</dbReference>
<keyword evidence="3 6" id="KW-0808">Transferase</keyword>
<dbReference type="Gene3D" id="3.90.120.10">
    <property type="entry name" value="DNA Methylase, subunit A, domain 2"/>
    <property type="match status" value="1"/>
</dbReference>
<dbReference type="EC" id="2.1.1.37" evidence="1"/>
<organism evidence="7 8">
    <name type="scientific">Saccharomonospora xinjiangensis XJ-54</name>
    <dbReference type="NCBI Taxonomy" id="882086"/>
    <lineage>
        <taxon>Bacteria</taxon>
        <taxon>Bacillati</taxon>
        <taxon>Actinomycetota</taxon>
        <taxon>Actinomycetes</taxon>
        <taxon>Pseudonocardiales</taxon>
        <taxon>Pseudonocardiaceae</taxon>
        <taxon>Saccharomonospora</taxon>
    </lineage>
</organism>
<dbReference type="InterPro" id="IPR031303">
    <property type="entry name" value="C5_meth_CS"/>
</dbReference>
<proteinExistence type="inferred from homology"/>